<protein>
    <submittedName>
        <fullName evidence="1">Uncharacterized protein</fullName>
    </submittedName>
</protein>
<reference evidence="1 2" key="1">
    <citation type="submission" date="2016-10" db="EMBL/GenBank/DDBJ databases">
        <title>Paenibacillus species isolates.</title>
        <authorList>
            <person name="Beno S.M."/>
        </authorList>
    </citation>
    <scope>NUCLEOTIDE SEQUENCE [LARGE SCALE GENOMIC DNA]</scope>
    <source>
        <strain evidence="1 2">FSL H7-0604</strain>
    </source>
</reference>
<organism evidence="1 2">
    <name type="scientific">Paenibacillus odorifer</name>
    <dbReference type="NCBI Taxonomy" id="189426"/>
    <lineage>
        <taxon>Bacteria</taxon>
        <taxon>Bacillati</taxon>
        <taxon>Bacillota</taxon>
        <taxon>Bacilli</taxon>
        <taxon>Bacillales</taxon>
        <taxon>Paenibacillaceae</taxon>
        <taxon>Paenibacillus</taxon>
    </lineage>
</organism>
<name>A0A1R0X0Q2_9BACL</name>
<sequence length="226" mass="26385">MEAIKMITSKYMFIKNLQEGTCIVPIENISYSEMEIGIMYIVKINESDIGKCILKKMDNGHLTCILFFLDEHGEVSEKSELQSLTFRIEIFEELRRMHSHYPEINDLIKHLRKYPNIEQYDLDMMANQIAIGIYNAVFCNCLRDHDQKNGTSLSTYVFSDPAPTNIKNNSYERLLRFVTEEIRSKQVTLMWALRKFELVDGHTILQVLFEADKTFEQFMSDALSAN</sequence>
<proteinExistence type="predicted"/>
<evidence type="ECO:0000313" key="2">
    <source>
        <dbReference type="Proteomes" id="UP000187465"/>
    </source>
</evidence>
<dbReference type="EMBL" id="MKQP01000043">
    <property type="protein sequence ID" value="OMD26254.1"/>
    <property type="molecule type" value="Genomic_DNA"/>
</dbReference>
<evidence type="ECO:0000313" key="1">
    <source>
        <dbReference type="EMBL" id="OMD26254.1"/>
    </source>
</evidence>
<comment type="caution">
    <text evidence="1">The sequence shown here is derived from an EMBL/GenBank/DDBJ whole genome shotgun (WGS) entry which is preliminary data.</text>
</comment>
<accession>A0A1R0X0Q2</accession>
<dbReference type="AlphaFoldDB" id="A0A1R0X0Q2"/>
<gene>
    <name evidence="1" type="ORF">BJP51_27625</name>
</gene>
<dbReference type="RefSeq" id="WP_076179597.1">
    <property type="nucleotide sequence ID" value="NZ_MKQP01000043.1"/>
</dbReference>
<dbReference type="Proteomes" id="UP000187465">
    <property type="component" value="Unassembled WGS sequence"/>
</dbReference>